<gene>
    <name evidence="5" type="ORF">B1A_07143</name>
</gene>
<sequence>MIDSPLAESSLVGIGIGLAMVGRRPIIEIQFADFIHSAFDQIVSEAARIHYRSKGAFDVPMVIRVPYGAGIHGALYHSQSIEAFYAHVPGLKVVMPSTPADLAGLLRTAVEDPAPVLFLEHKKAYRLVKGLLPRGNQHRVPLGKARISRPGKDATIITYGLMAHYAIAA</sequence>
<evidence type="ECO:0000256" key="2">
    <source>
        <dbReference type="ARBA" id="ARBA00012277"/>
    </source>
</evidence>
<dbReference type="InterPro" id="IPR005475">
    <property type="entry name" value="Transketolase-like_Pyr-bd"/>
</dbReference>
<feature type="non-terminal residue" evidence="5">
    <location>
        <position position="169"/>
    </location>
</feature>
<dbReference type="PANTHER" id="PTHR42980:SF1">
    <property type="entry name" value="2-OXOISOVALERATE DEHYDROGENASE SUBUNIT BETA, MITOCHONDRIAL"/>
    <property type="match status" value="1"/>
</dbReference>
<evidence type="ECO:0000256" key="3">
    <source>
        <dbReference type="ARBA" id="ARBA00023002"/>
    </source>
</evidence>
<reference evidence="5" key="1">
    <citation type="submission" date="2013-08" db="EMBL/GenBank/DDBJ databases">
        <authorList>
            <person name="Mendez C."/>
            <person name="Richter M."/>
            <person name="Ferrer M."/>
            <person name="Sanchez J."/>
        </authorList>
    </citation>
    <scope>NUCLEOTIDE SEQUENCE</scope>
</reference>
<dbReference type="SUPFAM" id="SSF52518">
    <property type="entry name" value="Thiamin diphosphate-binding fold (THDP-binding)"/>
    <property type="match status" value="1"/>
</dbReference>
<dbReference type="Gene3D" id="3.40.50.970">
    <property type="match status" value="1"/>
</dbReference>
<accession>T1BJV2</accession>
<dbReference type="AlphaFoldDB" id="T1BJV2"/>
<organism evidence="5">
    <name type="scientific">mine drainage metagenome</name>
    <dbReference type="NCBI Taxonomy" id="410659"/>
    <lineage>
        <taxon>unclassified sequences</taxon>
        <taxon>metagenomes</taxon>
        <taxon>ecological metagenomes</taxon>
    </lineage>
</organism>
<dbReference type="PANTHER" id="PTHR42980">
    <property type="entry name" value="2-OXOISOVALERATE DEHYDROGENASE SUBUNIT BETA-RELATED"/>
    <property type="match status" value="1"/>
</dbReference>
<dbReference type="FunFam" id="3.40.50.970:FF:000001">
    <property type="entry name" value="Pyruvate dehydrogenase E1 beta subunit"/>
    <property type="match status" value="1"/>
</dbReference>
<evidence type="ECO:0000313" key="5">
    <source>
        <dbReference type="EMBL" id="EQD68793.1"/>
    </source>
</evidence>
<dbReference type="GO" id="GO:0007584">
    <property type="term" value="P:response to nutrient"/>
    <property type="evidence" value="ECO:0007669"/>
    <property type="project" value="TreeGrafter"/>
</dbReference>
<dbReference type="SMART" id="SM00861">
    <property type="entry name" value="Transket_pyr"/>
    <property type="match status" value="1"/>
</dbReference>
<dbReference type="EMBL" id="AUZX01005162">
    <property type="protein sequence ID" value="EQD68793.1"/>
    <property type="molecule type" value="Genomic_DNA"/>
</dbReference>
<comment type="caution">
    <text evidence="5">The sequence shown here is derived from an EMBL/GenBank/DDBJ whole genome shotgun (WGS) entry which is preliminary data.</text>
</comment>
<evidence type="ECO:0000259" key="4">
    <source>
        <dbReference type="SMART" id="SM00861"/>
    </source>
</evidence>
<dbReference type="GO" id="GO:0009083">
    <property type="term" value="P:branched-chain amino acid catabolic process"/>
    <property type="evidence" value="ECO:0007669"/>
    <property type="project" value="TreeGrafter"/>
</dbReference>
<feature type="domain" description="Transketolase-like pyrimidine-binding" evidence="4">
    <location>
        <begin position="1"/>
        <end position="127"/>
    </location>
</feature>
<keyword evidence="3 5" id="KW-0560">Oxidoreductase</keyword>
<dbReference type="EC" id="1.2.4.4" evidence="2"/>
<comment type="cofactor">
    <cofactor evidence="1">
        <name>thiamine diphosphate</name>
        <dbReference type="ChEBI" id="CHEBI:58937"/>
    </cofactor>
</comment>
<protein>
    <recommendedName>
        <fullName evidence="2">3-methyl-2-oxobutanoate dehydrogenase (2-methylpropanoyl-transferring)</fullName>
        <ecNumber evidence="2">1.2.4.4</ecNumber>
    </recommendedName>
</protein>
<dbReference type="InterPro" id="IPR009014">
    <property type="entry name" value="Transketo_C/PFOR_II"/>
</dbReference>
<dbReference type="GO" id="GO:0003863">
    <property type="term" value="F:branched-chain 2-oxo acid dehydrogenase activity"/>
    <property type="evidence" value="ECO:0007669"/>
    <property type="project" value="UniProtKB-EC"/>
</dbReference>
<dbReference type="InterPro" id="IPR029061">
    <property type="entry name" value="THDP-binding"/>
</dbReference>
<name>T1BJV2_9ZZZZ</name>
<proteinExistence type="predicted"/>
<reference evidence="5" key="2">
    <citation type="journal article" date="2014" name="ISME J.">
        <title>Microbial stratification in low pH oxic and suboxic macroscopic growths along an acid mine drainage.</title>
        <authorList>
            <person name="Mendez-Garcia C."/>
            <person name="Mesa V."/>
            <person name="Sprenger R.R."/>
            <person name="Richter M."/>
            <person name="Diez M.S."/>
            <person name="Solano J."/>
            <person name="Bargiela R."/>
            <person name="Golyshina O.V."/>
            <person name="Manteca A."/>
            <person name="Ramos J.L."/>
            <person name="Gallego J.R."/>
            <person name="Llorente I."/>
            <person name="Martins Dos Santos V.A."/>
            <person name="Jensen O.N."/>
            <person name="Pelaez A.I."/>
            <person name="Sanchez J."/>
            <person name="Ferrer M."/>
        </authorList>
    </citation>
    <scope>NUCLEOTIDE SEQUENCE</scope>
</reference>
<evidence type="ECO:0000256" key="1">
    <source>
        <dbReference type="ARBA" id="ARBA00001964"/>
    </source>
</evidence>
<dbReference type="Gene3D" id="3.40.50.920">
    <property type="match status" value="1"/>
</dbReference>
<dbReference type="Pfam" id="PF02779">
    <property type="entry name" value="Transket_pyr"/>
    <property type="match status" value="1"/>
</dbReference>